<dbReference type="RefSeq" id="WP_087083703.1">
    <property type="nucleotide sequence ID" value="NZ_CP020811.1"/>
</dbReference>
<organism evidence="1 2">
    <name type="scientific">Mycobacterium dioxanotrophicus</name>
    <dbReference type="NCBI Taxonomy" id="482462"/>
    <lineage>
        <taxon>Bacteria</taxon>
        <taxon>Bacillati</taxon>
        <taxon>Actinomycetota</taxon>
        <taxon>Actinomycetes</taxon>
        <taxon>Mycobacteriales</taxon>
        <taxon>Mycobacteriaceae</taxon>
        <taxon>Mycobacterium</taxon>
    </lineage>
</organism>
<evidence type="ECO:0000313" key="1">
    <source>
        <dbReference type="EMBL" id="ART74405.1"/>
    </source>
</evidence>
<keyword evidence="1" id="KW-0614">Plasmid</keyword>
<dbReference type="OrthoDB" id="9009806at2"/>
<protein>
    <submittedName>
        <fullName evidence="1">Uncharacterized protein</fullName>
    </submittedName>
</protein>
<evidence type="ECO:0000313" key="2">
    <source>
        <dbReference type="Proteomes" id="UP000195331"/>
    </source>
</evidence>
<gene>
    <name evidence="1" type="ORF">BTO20_37955</name>
</gene>
<sequence length="113" mass="11996">MTTYYNEAAFFDAWRTGVELAGPRFFGDGTHSPATAASKWDLTPDVEYISNSIGVLSSGEQVFLASLVSLYSSDLGGQLLADIGVHGLADISAALDKPRVEVLAALLLAYPGW</sequence>
<name>A0A1Y0CHL0_9MYCO</name>
<geneLocation type="plasmid" evidence="1 2">
    <name>unnamed2</name>
</geneLocation>
<accession>A0A1Y0CHL0</accession>
<dbReference type="AlphaFoldDB" id="A0A1Y0CHL0"/>
<proteinExistence type="predicted"/>
<dbReference type="Proteomes" id="UP000195331">
    <property type="component" value="Plasmid unnamed2"/>
</dbReference>
<keyword evidence="2" id="KW-1185">Reference proteome</keyword>
<dbReference type="EMBL" id="CP020811">
    <property type="protein sequence ID" value="ART74405.1"/>
    <property type="molecule type" value="Genomic_DNA"/>
</dbReference>
<reference evidence="1 2" key="1">
    <citation type="submission" date="2017-04" db="EMBL/GenBank/DDBJ databases">
        <title>Whole Genome Sequence of 1,4-Dioxane Degrading Bacterium Mycobacterium dioxanotrophicus PH-06.</title>
        <authorList>
            <person name="He Y."/>
        </authorList>
    </citation>
    <scope>NUCLEOTIDE SEQUENCE [LARGE SCALE GENOMIC DNA]</scope>
    <source>
        <strain evidence="1 2">PH-06</strain>
        <plasmid evidence="1 2">unnamed2</plasmid>
    </source>
</reference>
<dbReference type="KEGG" id="mdx:BTO20_37955"/>